<dbReference type="InterPro" id="IPR004307">
    <property type="entry name" value="TspO_MBR"/>
</dbReference>
<dbReference type="Proteomes" id="UP000037784">
    <property type="component" value="Unassembled WGS sequence"/>
</dbReference>
<evidence type="ECO:0000256" key="4">
    <source>
        <dbReference type="ARBA" id="ARBA00022989"/>
    </source>
</evidence>
<sequence>MSIQRLGSLVLALLAPFTAAALGGFATARNVKTWYPTLRKPRWNPPAWLFGPVWTLLYTAMGIASWLVWQKRPNAPETKTALTVYGAQLGLNALWSVLFFGLRRPAWAFAEIVALWLAIVETIRRFWAIDSRAGALLLPYLAWSSFAAILNATIWRLNRTRST</sequence>
<feature type="transmembrane region" description="Helical" evidence="6">
    <location>
        <begin position="47"/>
        <end position="69"/>
    </location>
</feature>
<keyword evidence="7" id="KW-0732">Signal</keyword>
<comment type="caution">
    <text evidence="8">The sequence shown here is derived from an EMBL/GenBank/DDBJ whole genome shotgun (WGS) entry which is preliminary data.</text>
</comment>
<feature type="transmembrane region" description="Helical" evidence="6">
    <location>
        <begin position="135"/>
        <end position="155"/>
    </location>
</feature>
<feature type="transmembrane region" description="Helical" evidence="6">
    <location>
        <begin position="81"/>
        <end position="100"/>
    </location>
</feature>
<dbReference type="GO" id="GO:0016020">
    <property type="term" value="C:membrane"/>
    <property type="evidence" value="ECO:0007669"/>
    <property type="project" value="UniProtKB-SubCell"/>
</dbReference>
<dbReference type="PANTHER" id="PTHR10057">
    <property type="entry name" value="PERIPHERAL-TYPE BENZODIAZEPINE RECEPTOR"/>
    <property type="match status" value="1"/>
</dbReference>
<evidence type="ECO:0000313" key="8">
    <source>
        <dbReference type="EMBL" id="GAP62823.1"/>
    </source>
</evidence>
<dbReference type="Gene3D" id="1.20.1260.100">
    <property type="entry name" value="TspO/MBR protein"/>
    <property type="match status" value="1"/>
</dbReference>
<dbReference type="InParanoid" id="A0A0M8K6J2"/>
<proteinExistence type="inferred from homology"/>
<dbReference type="OrthoDB" id="9795496at2"/>
<comment type="subcellular location">
    <subcellularLocation>
        <location evidence="1">Membrane</location>
        <topology evidence="1">Multi-pass membrane protein</topology>
    </subcellularLocation>
</comment>
<keyword evidence="3 6" id="KW-0812">Transmembrane</keyword>
<name>A0A0M8K6J2_9CHLR</name>
<feature type="signal peptide" evidence="7">
    <location>
        <begin position="1"/>
        <end position="21"/>
    </location>
</feature>
<dbReference type="EMBL" id="BBZA01000087">
    <property type="protein sequence ID" value="GAP62823.1"/>
    <property type="molecule type" value="Genomic_DNA"/>
</dbReference>
<dbReference type="STRING" id="872965.SE16_13765"/>
<dbReference type="GO" id="GO:0033013">
    <property type="term" value="P:tetrapyrrole metabolic process"/>
    <property type="evidence" value="ECO:0007669"/>
    <property type="project" value="UniProtKB-ARBA"/>
</dbReference>
<reference evidence="9 11" key="2">
    <citation type="submission" date="2015-07" db="EMBL/GenBank/DDBJ databases">
        <title>Whole genome sequence of Ardenticatena maritima DSM 23922.</title>
        <authorList>
            <person name="Hemp J."/>
            <person name="Ward L.M."/>
            <person name="Pace L.A."/>
            <person name="Fischer W.W."/>
        </authorList>
    </citation>
    <scope>NUCLEOTIDE SEQUENCE [LARGE SCALE GENOMIC DNA]</scope>
    <source>
        <strain evidence="9 11">110S</strain>
    </source>
</reference>
<evidence type="ECO:0000256" key="2">
    <source>
        <dbReference type="ARBA" id="ARBA00007524"/>
    </source>
</evidence>
<keyword evidence="10" id="KW-1185">Reference proteome</keyword>
<dbReference type="PANTHER" id="PTHR10057:SF0">
    <property type="entry name" value="TRANSLOCATOR PROTEIN"/>
    <property type="match status" value="1"/>
</dbReference>
<organism evidence="8 10">
    <name type="scientific">Ardenticatena maritima</name>
    <dbReference type="NCBI Taxonomy" id="872965"/>
    <lineage>
        <taxon>Bacteria</taxon>
        <taxon>Bacillati</taxon>
        <taxon>Chloroflexota</taxon>
        <taxon>Ardenticatenia</taxon>
        <taxon>Ardenticatenales</taxon>
        <taxon>Ardenticatenaceae</taxon>
        <taxon>Ardenticatena</taxon>
    </lineage>
</organism>
<dbReference type="CDD" id="cd15904">
    <property type="entry name" value="TSPO_MBR"/>
    <property type="match status" value="1"/>
</dbReference>
<accession>A0A0M8K6J2</accession>
<dbReference type="Pfam" id="PF03073">
    <property type="entry name" value="TspO_MBR"/>
    <property type="match status" value="1"/>
</dbReference>
<reference evidence="8 10" key="1">
    <citation type="journal article" date="2015" name="Genome Announc.">
        <title>Draft Genome Sequence of a Heterotrophic Facultative Anaerobic Thermophilic Bacterium, Ardenticatena maritima Strain 110ST.</title>
        <authorList>
            <person name="Kawaichi S."/>
            <person name="Yoshida T."/>
            <person name="Sako Y."/>
            <person name="Nakamura R."/>
        </authorList>
    </citation>
    <scope>NUCLEOTIDE SEQUENCE [LARGE SCALE GENOMIC DNA]</scope>
    <source>
        <strain evidence="8 10">110S</strain>
    </source>
</reference>
<keyword evidence="4 6" id="KW-1133">Transmembrane helix</keyword>
<evidence type="ECO:0000256" key="7">
    <source>
        <dbReference type="SAM" id="SignalP"/>
    </source>
</evidence>
<protein>
    <submittedName>
        <fullName evidence="8">Tryptophan-rich sensory protein</fullName>
    </submittedName>
</protein>
<evidence type="ECO:0000256" key="3">
    <source>
        <dbReference type="ARBA" id="ARBA00022692"/>
    </source>
</evidence>
<keyword evidence="5 6" id="KW-0472">Membrane</keyword>
<feature type="chain" id="PRO_5007418302" evidence="7">
    <location>
        <begin position="22"/>
        <end position="163"/>
    </location>
</feature>
<evidence type="ECO:0000256" key="5">
    <source>
        <dbReference type="ARBA" id="ARBA00023136"/>
    </source>
</evidence>
<evidence type="ECO:0000256" key="6">
    <source>
        <dbReference type="SAM" id="Phobius"/>
    </source>
</evidence>
<reference evidence="10" key="3">
    <citation type="submission" date="2015-08" db="EMBL/GenBank/DDBJ databases">
        <title>Draft Genome Sequence of a Heterotrophic Facultative Anaerobic Bacterium Ardenticatena maritima Strain 110S.</title>
        <authorList>
            <person name="Kawaichi S."/>
            <person name="Yoshida T."/>
            <person name="Sako Y."/>
            <person name="Nakamura R."/>
        </authorList>
    </citation>
    <scope>NUCLEOTIDE SEQUENCE [LARGE SCALE GENOMIC DNA]</scope>
    <source>
        <strain evidence="10">110S</strain>
    </source>
</reference>
<evidence type="ECO:0000313" key="10">
    <source>
        <dbReference type="Proteomes" id="UP000037784"/>
    </source>
</evidence>
<gene>
    <name evidence="8" type="primary">tspO</name>
    <name evidence="8" type="ORF">ARMA_1246</name>
    <name evidence="9" type="ORF">SE16_13765</name>
</gene>
<dbReference type="FunFam" id="1.20.1260.100:FF:000001">
    <property type="entry name" value="translocator protein 2"/>
    <property type="match status" value="1"/>
</dbReference>
<feature type="transmembrane region" description="Helical" evidence="6">
    <location>
        <begin position="106"/>
        <end position="123"/>
    </location>
</feature>
<evidence type="ECO:0000313" key="11">
    <source>
        <dbReference type="Proteomes" id="UP000050502"/>
    </source>
</evidence>
<comment type="similarity">
    <text evidence="2">Belongs to the TspO/BZRP family.</text>
</comment>
<evidence type="ECO:0000313" key="9">
    <source>
        <dbReference type="EMBL" id="KPL86380.1"/>
    </source>
</evidence>
<dbReference type="EMBL" id="LGKN01000009">
    <property type="protein sequence ID" value="KPL86380.1"/>
    <property type="molecule type" value="Genomic_DNA"/>
</dbReference>
<dbReference type="AlphaFoldDB" id="A0A0M8K6J2"/>
<dbReference type="InterPro" id="IPR038330">
    <property type="entry name" value="TspO/MBR-related_sf"/>
</dbReference>
<dbReference type="RefSeq" id="WP_054492720.1">
    <property type="nucleotide sequence ID" value="NZ_BBZA01000087.1"/>
</dbReference>
<dbReference type="PIRSF" id="PIRSF005859">
    <property type="entry name" value="PBR"/>
    <property type="match status" value="1"/>
</dbReference>
<evidence type="ECO:0000256" key="1">
    <source>
        <dbReference type="ARBA" id="ARBA00004141"/>
    </source>
</evidence>
<dbReference type="Proteomes" id="UP000050502">
    <property type="component" value="Unassembled WGS sequence"/>
</dbReference>